<reference evidence="1" key="1">
    <citation type="submission" date="2022-11" db="EMBL/GenBank/DDBJ databases">
        <authorList>
            <person name="Hyden B.L."/>
            <person name="Feng K."/>
            <person name="Yates T."/>
            <person name="Jawdy S."/>
            <person name="Smart L.B."/>
            <person name="Muchero W."/>
        </authorList>
    </citation>
    <scope>NUCLEOTIDE SEQUENCE</scope>
    <source>
        <tissue evidence="1">Shoot tip</tissue>
    </source>
</reference>
<name>A0A9Q1A632_SALPP</name>
<evidence type="ECO:0000313" key="1">
    <source>
        <dbReference type="EMBL" id="KAJ6759643.1"/>
    </source>
</evidence>
<sequence length="61" mass="7201">MRVSWATNEMRHLERCKFLCEHSSMRQILLSVDCITLCVPNCCCRNLLHSHVKQFPTFGYL</sequence>
<protein>
    <submittedName>
        <fullName evidence="1">Uncharacterized protein</fullName>
    </submittedName>
</protein>
<organism evidence="1 2">
    <name type="scientific">Salix purpurea</name>
    <name type="common">Purple osier willow</name>
    <dbReference type="NCBI Taxonomy" id="77065"/>
    <lineage>
        <taxon>Eukaryota</taxon>
        <taxon>Viridiplantae</taxon>
        <taxon>Streptophyta</taxon>
        <taxon>Embryophyta</taxon>
        <taxon>Tracheophyta</taxon>
        <taxon>Spermatophyta</taxon>
        <taxon>Magnoliopsida</taxon>
        <taxon>eudicotyledons</taxon>
        <taxon>Gunneridae</taxon>
        <taxon>Pentapetalae</taxon>
        <taxon>rosids</taxon>
        <taxon>fabids</taxon>
        <taxon>Malpighiales</taxon>
        <taxon>Salicaceae</taxon>
        <taxon>Saliceae</taxon>
        <taxon>Salix</taxon>
    </lineage>
</organism>
<gene>
    <name evidence="1" type="ORF">OIU79_024667</name>
</gene>
<evidence type="ECO:0000313" key="2">
    <source>
        <dbReference type="Proteomes" id="UP001151532"/>
    </source>
</evidence>
<keyword evidence="2" id="KW-1185">Reference proteome</keyword>
<reference evidence="1" key="2">
    <citation type="journal article" date="2023" name="Int. J. Mol. Sci.">
        <title>De Novo Assembly and Annotation of 11 Diverse Shrub Willow (Salix) Genomes Reveals Novel Gene Organization in Sex-Linked Regions.</title>
        <authorList>
            <person name="Hyden B."/>
            <person name="Feng K."/>
            <person name="Yates T.B."/>
            <person name="Jawdy S."/>
            <person name="Cereghino C."/>
            <person name="Smart L.B."/>
            <person name="Muchero W."/>
        </authorList>
    </citation>
    <scope>NUCLEOTIDE SEQUENCE</scope>
    <source>
        <tissue evidence="1">Shoot tip</tissue>
    </source>
</reference>
<comment type="caution">
    <text evidence="1">The sequence shown here is derived from an EMBL/GenBank/DDBJ whole genome shotgun (WGS) entry which is preliminary data.</text>
</comment>
<dbReference type="OrthoDB" id="4457at2759"/>
<dbReference type="EMBL" id="JAPFFK010000006">
    <property type="protein sequence ID" value="KAJ6759643.1"/>
    <property type="molecule type" value="Genomic_DNA"/>
</dbReference>
<dbReference type="AlphaFoldDB" id="A0A9Q1A632"/>
<dbReference type="Proteomes" id="UP001151532">
    <property type="component" value="Chromosome 15Z"/>
</dbReference>
<accession>A0A9Q1A632</accession>
<proteinExistence type="predicted"/>